<keyword evidence="6" id="KW-1185">Reference proteome</keyword>
<dbReference type="Pfam" id="PF12833">
    <property type="entry name" value="HTH_18"/>
    <property type="match status" value="1"/>
</dbReference>
<comment type="caution">
    <text evidence="5">The sequence shown here is derived from an EMBL/GenBank/DDBJ whole genome shotgun (WGS) entry which is preliminary data.</text>
</comment>
<evidence type="ECO:0000259" key="4">
    <source>
        <dbReference type="PROSITE" id="PS01124"/>
    </source>
</evidence>
<dbReference type="AlphaFoldDB" id="A0A6N8GKT4"/>
<dbReference type="GO" id="GO:0003700">
    <property type="term" value="F:DNA-binding transcription factor activity"/>
    <property type="evidence" value="ECO:0007669"/>
    <property type="project" value="InterPro"/>
</dbReference>
<keyword evidence="2" id="KW-0238">DNA-binding</keyword>
<protein>
    <submittedName>
        <fullName evidence="5">Helix-turn-helix domain-containing protein</fullName>
    </submittedName>
</protein>
<evidence type="ECO:0000256" key="2">
    <source>
        <dbReference type="ARBA" id="ARBA00023125"/>
    </source>
</evidence>
<accession>A0A6N8GKT4</accession>
<name>A0A6N8GKT4_9MICC</name>
<dbReference type="PROSITE" id="PS01124">
    <property type="entry name" value="HTH_ARAC_FAMILY_2"/>
    <property type="match status" value="1"/>
</dbReference>
<dbReference type="InterPro" id="IPR050204">
    <property type="entry name" value="AraC_XylS_family_regulators"/>
</dbReference>
<reference evidence="5 6" key="1">
    <citation type="submission" date="2019-12" db="EMBL/GenBank/DDBJ databases">
        <authorList>
            <person name="Shi Y."/>
        </authorList>
    </citation>
    <scope>NUCLEOTIDE SEQUENCE [LARGE SCALE GENOMIC DNA]</scope>
    <source>
        <strain evidence="5 6">JCM 17929</strain>
    </source>
</reference>
<dbReference type="Gene3D" id="1.10.10.60">
    <property type="entry name" value="Homeodomain-like"/>
    <property type="match status" value="1"/>
</dbReference>
<keyword evidence="3" id="KW-0804">Transcription</keyword>
<dbReference type="SMART" id="SM00342">
    <property type="entry name" value="HTH_ARAC"/>
    <property type="match status" value="1"/>
</dbReference>
<dbReference type="InterPro" id="IPR018060">
    <property type="entry name" value="HTH_AraC"/>
</dbReference>
<dbReference type="Proteomes" id="UP000436989">
    <property type="component" value="Unassembled WGS sequence"/>
</dbReference>
<feature type="domain" description="HTH araC/xylS-type" evidence="4">
    <location>
        <begin position="215"/>
        <end position="319"/>
    </location>
</feature>
<dbReference type="EMBL" id="WOGU01000007">
    <property type="protein sequence ID" value="MUN63359.1"/>
    <property type="molecule type" value="Genomic_DNA"/>
</dbReference>
<keyword evidence="1" id="KW-0805">Transcription regulation</keyword>
<evidence type="ECO:0000256" key="1">
    <source>
        <dbReference type="ARBA" id="ARBA00023015"/>
    </source>
</evidence>
<organism evidence="5 6">
    <name type="scientific">Kocuria sediminis</name>
    <dbReference type="NCBI Taxonomy" id="1038857"/>
    <lineage>
        <taxon>Bacteria</taxon>
        <taxon>Bacillati</taxon>
        <taxon>Actinomycetota</taxon>
        <taxon>Actinomycetes</taxon>
        <taxon>Micrococcales</taxon>
        <taxon>Micrococcaceae</taxon>
        <taxon>Kocuria</taxon>
    </lineage>
</organism>
<dbReference type="PANTHER" id="PTHR46796:SF12">
    <property type="entry name" value="HTH-TYPE DNA-BINDING TRANSCRIPTIONAL ACTIVATOR EUTR"/>
    <property type="match status" value="1"/>
</dbReference>
<dbReference type="GO" id="GO:0043565">
    <property type="term" value="F:sequence-specific DNA binding"/>
    <property type="evidence" value="ECO:0007669"/>
    <property type="project" value="InterPro"/>
</dbReference>
<dbReference type="PANTHER" id="PTHR46796">
    <property type="entry name" value="HTH-TYPE TRANSCRIPTIONAL ACTIVATOR RHAS-RELATED"/>
    <property type="match status" value="1"/>
</dbReference>
<evidence type="ECO:0000313" key="6">
    <source>
        <dbReference type="Proteomes" id="UP000436989"/>
    </source>
</evidence>
<sequence>MGRTPMSAPFHRVATVRDPDAVASLFAEVRVPFSFSPARPEFRYRHCHDGDEHLSVVRLGLDGPFSAWGDTEVFGVTDGRATCYEWSTGAESGTGLGTPVLFRPGHPTLVVGDAVEVTTINVTRPLLQGVADTVYGTETPVAFASARPVTDRLGRYWADLAGMARDTVDSAAFAEPLVRAQLTRHLAVAMLECFPLVGDRQERTLSMEAQTRVYRTAVAFFDGHASLPVTVEDAARAAGTTTEALVRAFRANHPRSLTPAAYLRTTRLAAAHADLLAGDPARGDTVRETAARWGFAHPGRFAGVYRAVYGVPPRRTLER</sequence>
<gene>
    <name evidence="5" type="ORF">GMA12_09445</name>
</gene>
<proteinExistence type="predicted"/>
<evidence type="ECO:0000256" key="3">
    <source>
        <dbReference type="ARBA" id="ARBA00023163"/>
    </source>
</evidence>
<evidence type="ECO:0000313" key="5">
    <source>
        <dbReference type="EMBL" id="MUN63359.1"/>
    </source>
</evidence>